<name>A0A9D4PGE5_RHISA</name>
<evidence type="ECO:0000313" key="2">
    <source>
        <dbReference type="EMBL" id="KAH7940033.1"/>
    </source>
</evidence>
<dbReference type="AlphaFoldDB" id="A0A9D4PGE5"/>
<proteinExistence type="predicted"/>
<sequence>MHGQVQDYPYNVCPEAYPRRIIYYVGEHLCTPYRERPEARTKCRAQDTDVTCAQNRRNRDVEDEVKITGKIEVANACPYASYAAERTYQEEGGAKRNKDRSQRSHQLTGKLPRDDSRT</sequence>
<reference evidence="2" key="2">
    <citation type="submission" date="2021-09" db="EMBL/GenBank/DDBJ databases">
        <authorList>
            <person name="Jia N."/>
            <person name="Wang J."/>
            <person name="Shi W."/>
            <person name="Du L."/>
            <person name="Sun Y."/>
            <person name="Zhan W."/>
            <person name="Jiang J."/>
            <person name="Wang Q."/>
            <person name="Zhang B."/>
            <person name="Ji P."/>
            <person name="Sakyi L.B."/>
            <person name="Cui X."/>
            <person name="Yuan T."/>
            <person name="Jiang B."/>
            <person name="Yang W."/>
            <person name="Lam T.T.-Y."/>
            <person name="Chang Q."/>
            <person name="Ding S."/>
            <person name="Wang X."/>
            <person name="Zhu J."/>
            <person name="Ruan X."/>
            <person name="Zhao L."/>
            <person name="Wei J."/>
            <person name="Que T."/>
            <person name="Du C."/>
            <person name="Cheng J."/>
            <person name="Dai P."/>
            <person name="Han X."/>
            <person name="Huang E."/>
            <person name="Gao Y."/>
            <person name="Liu J."/>
            <person name="Shao H."/>
            <person name="Ye R."/>
            <person name="Li L."/>
            <person name="Wei W."/>
            <person name="Wang X."/>
            <person name="Wang C."/>
            <person name="Huo Q."/>
            <person name="Li W."/>
            <person name="Guo W."/>
            <person name="Chen H."/>
            <person name="Chen S."/>
            <person name="Zhou L."/>
            <person name="Zhou L."/>
            <person name="Ni X."/>
            <person name="Tian J."/>
            <person name="Zhou Y."/>
            <person name="Sheng Y."/>
            <person name="Liu T."/>
            <person name="Pan Y."/>
            <person name="Xia L."/>
            <person name="Li J."/>
            <person name="Zhao F."/>
            <person name="Cao W."/>
        </authorList>
    </citation>
    <scope>NUCLEOTIDE SEQUENCE</scope>
    <source>
        <strain evidence="2">Rsan-2018</strain>
        <tissue evidence="2">Larvae</tissue>
    </source>
</reference>
<protein>
    <submittedName>
        <fullName evidence="2">Uncharacterized protein</fullName>
    </submittedName>
</protein>
<dbReference type="EMBL" id="JABSTV010001254">
    <property type="protein sequence ID" value="KAH7940033.1"/>
    <property type="molecule type" value="Genomic_DNA"/>
</dbReference>
<comment type="caution">
    <text evidence="2">The sequence shown here is derived from an EMBL/GenBank/DDBJ whole genome shotgun (WGS) entry which is preliminary data.</text>
</comment>
<dbReference type="Proteomes" id="UP000821837">
    <property type="component" value="Chromosome 8"/>
</dbReference>
<organism evidence="2 3">
    <name type="scientific">Rhipicephalus sanguineus</name>
    <name type="common">Brown dog tick</name>
    <name type="synonym">Ixodes sanguineus</name>
    <dbReference type="NCBI Taxonomy" id="34632"/>
    <lineage>
        <taxon>Eukaryota</taxon>
        <taxon>Metazoa</taxon>
        <taxon>Ecdysozoa</taxon>
        <taxon>Arthropoda</taxon>
        <taxon>Chelicerata</taxon>
        <taxon>Arachnida</taxon>
        <taxon>Acari</taxon>
        <taxon>Parasitiformes</taxon>
        <taxon>Ixodida</taxon>
        <taxon>Ixodoidea</taxon>
        <taxon>Ixodidae</taxon>
        <taxon>Rhipicephalinae</taxon>
        <taxon>Rhipicephalus</taxon>
        <taxon>Rhipicephalus</taxon>
    </lineage>
</organism>
<keyword evidence="3" id="KW-1185">Reference proteome</keyword>
<evidence type="ECO:0000313" key="3">
    <source>
        <dbReference type="Proteomes" id="UP000821837"/>
    </source>
</evidence>
<reference evidence="2" key="1">
    <citation type="journal article" date="2020" name="Cell">
        <title>Large-Scale Comparative Analyses of Tick Genomes Elucidate Their Genetic Diversity and Vector Capacities.</title>
        <authorList>
            <consortium name="Tick Genome and Microbiome Consortium (TIGMIC)"/>
            <person name="Jia N."/>
            <person name="Wang J."/>
            <person name="Shi W."/>
            <person name="Du L."/>
            <person name="Sun Y."/>
            <person name="Zhan W."/>
            <person name="Jiang J.F."/>
            <person name="Wang Q."/>
            <person name="Zhang B."/>
            <person name="Ji P."/>
            <person name="Bell-Sakyi L."/>
            <person name="Cui X.M."/>
            <person name="Yuan T.T."/>
            <person name="Jiang B.G."/>
            <person name="Yang W.F."/>
            <person name="Lam T.T."/>
            <person name="Chang Q.C."/>
            <person name="Ding S.J."/>
            <person name="Wang X.J."/>
            <person name="Zhu J.G."/>
            <person name="Ruan X.D."/>
            <person name="Zhao L."/>
            <person name="Wei J.T."/>
            <person name="Ye R.Z."/>
            <person name="Que T.C."/>
            <person name="Du C.H."/>
            <person name="Zhou Y.H."/>
            <person name="Cheng J.X."/>
            <person name="Dai P.F."/>
            <person name="Guo W.B."/>
            <person name="Han X.H."/>
            <person name="Huang E.J."/>
            <person name="Li L.F."/>
            <person name="Wei W."/>
            <person name="Gao Y.C."/>
            <person name="Liu J.Z."/>
            <person name="Shao H.Z."/>
            <person name="Wang X."/>
            <person name="Wang C.C."/>
            <person name="Yang T.C."/>
            <person name="Huo Q.B."/>
            <person name="Li W."/>
            <person name="Chen H.Y."/>
            <person name="Chen S.E."/>
            <person name="Zhou L.G."/>
            <person name="Ni X.B."/>
            <person name="Tian J.H."/>
            <person name="Sheng Y."/>
            <person name="Liu T."/>
            <person name="Pan Y.S."/>
            <person name="Xia L.Y."/>
            <person name="Li J."/>
            <person name="Zhao F."/>
            <person name="Cao W.C."/>
        </authorList>
    </citation>
    <scope>NUCLEOTIDE SEQUENCE</scope>
    <source>
        <strain evidence="2">Rsan-2018</strain>
    </source>
</reference>
<evidence type="ECO:0000256" key="1">
    <source>
        <dbReference type="SAM" id="MobiDB-lite"/>
    </source>
</evidence>
<accession>A0A9D4PGE5</accession>
<feature type="region of interest" description="Disordered" evidence="1">
    <location>
        <begin position="88"/>
        <end position="118"/>
    </location>
</feature>
<gene>
    <name evidence="2" type="ORF">HPB52_020474</name>
</gene>
<feature type="compositionally biased region" description="Basic and acidic residues" evidence="1">
    <location>
        <begin position="88"/>
        <end position="102"/>
    </location>
</feature>